<evidence type="ECO:0000256" key="2">
    <source>
        <dbReference type="SAM" id="SignalP"/>
    </source>
</evidence>
<protein>
    <recommendedName>
        <fullName evidence="3">NTF2-like domain-containing protein</fullName>
    </recommendedName>
</protein>
<name>W2SGP9_CYPE1</name>
<dbReference type="InParanoid" id="W2SGP9"/>
<dbReference type="HOGENOM" id="CLU_877224_0_0_1"/>
<dbReference type="STRING" id="1220924.W2SGP9"/>
<dbReference type="eggNOG" id="ENOG502T0FS">
    <property type="taxonomic scope" value="Eukaryota"/>
</dbReference>
<feature type="domain" description="NTF2-like" evidence="3">
    <location>
        <begin position="147"/>
        <end position="290"/>
    </location>
</feature>
<accession>W2SGP9</accession>
<evidence type="ECO:0000313" key="4">
    <source>
        <dbReference type="EMBL" id="ETN47183.1"/>
    </source>
</evidence>
<dbReference type="Proteomes" id="UP000030752">
    <property type="component" value="Unassembled WGS sequence"/>
</dbReference>
<dbReference type="AlphaFoldDB" id="W2SGP9"/>
<feature type="chain" id="PRO_5012519983" description="NTF2-like domain-containing protein" evidence="2">
    <location>
        <begin position="16"/>
        <end position="317"/>
    </location>
</feature>
<dbReference type="RefSeq" id="XP_008711895.1">
    <property type="nucleotide sequence ID" value="XM_008713673.1"/>
</dbReference>
<sequence>MKYLSLLPLAGLAVAAPGSWVDADPAKSTTTTASPAASTSTWADVEIPVTVTSTATGTYCPGTGKLTKPAPEGGKCTIDVTTVTVSKATATVTVTAGGNNGGAGGKVTVTETTTKTVGGKDTVTVTKTADCTSGPTGTPGHNGPGGKCLTDDKAKSIVDNFRNLLEYTNYDGSRGGPKGRGYNFNVSAATLATDFVDISDSINYMAGIPLGAATFPNKTAFDFGQGSQPEVKTETLNIFHDCDTITWRWKITPLTQNPYPVVGLNYMQINKDGLIQKQYAEFDNAAWIASFPAPASCNSPTTGKPPTVLPGPNALKN</sequence>
<feature type="region of interest" description="Disordered" evidence="1">
    <location>
        <begin position="298"/>
        <end position="317"/>
    </location>
</feature>
<gene>
    <name evidence="4" type="ORF">HMPREF1541_01374</name>
</gene>
<dbReference type="Pfam" id="PF26534">
    <property type="entry name" value="NTF2_7"/>
    <property type="match status" value="1"/>
</dbReference>
<feature type="signal peptide" evidence="2">
    <location>
        <begin position="1"/>
        <end position="15"/>
    </location>
</feature>
<evidence type="ECO:0000256" key="1">
    <source>
        <dbReference type="SAM" id="MobiDB-lite"/>
    </source>
</evidence>
<proteinExistence type="predicted"/>
<evidence type="ECO:0000313" key="5">
    <source>
        <dbReference type="Proteomes" id="UP000030752"/>
    </source>
</evidence>
<dbReference type="GeneID" id="19968713"/>
<dbReference type="EMBL" id="KB822711">
    <property type="protein sequence ID" value="ETN47183.1"/>
    <property type="molecule type" value="Genomic_DNA"/>
</dbReference>
<reference evidence="4 5" key="1">
    <citation type="submission" date="2013-03" db="EMBL/GenBank/DDBJ databases">
        <title>The Genome Sequence of Phialophora europaea CBS 101466.</title>
        <authorList>
            <consortium name="The Broad Institute Genomics Platform"/>
            <person name="Cuomo C."/>
            <person name="de Hoog S."/>
            <person name="Gorbushina A."/>
            <person name="Walker B."/>
            <person name="Young S.K."/>
            <person name="Zeng Q."/>
            <person name="Gargeya S."/>
            <person name="Fitzgerald M."/>
            <person name="Haas B."/>
            <person name="Abouelleil A."/>
            <person name="Allen A.W."/>
            <person name="Alvarado L."/>
            <person name="Arachchi H.M."/>
            <person name="Berlin A.M."/>
            <person name="Chapman S.B."/>
            <person name="Gainer-Dewar J."/>
            <person name="Goldberg J."/>
            <person name="Griggs A."/>
            <person name="Gujja S."/>
            <person name="Hansen M."/>
            <person name="Howarth C."/>
            <person name="Imamovic A."/>
            <person name="Ireland A."/>
            <person name="Larimer J."/>
            <person name="McCowan C."/>
            <person name="Murphy C."/>
            <person name="Pearson M."/>
            <person name="Poon T.W."/>
            <person name="Priest M."/>
            <person name="Roberts A."/>
            <person name="Saif S."/>
            <person name="Shea T."/>
            <person name="Sisk P."/>
            <person name="Sykes S."/>
            <person name="Wortman J."/>
            <person name="Nusbaum C."/>
            <person name="Birren B."/>
        </authorList>
    </citation>
    <scope>NUCLEOTIDE SEQUENCE [LARGE SCALE GENOMIC DNA]</scope>
    <source>
        <strain evidence="4 5">CBS 101466</strain>
    </source>
</reference>
<dbReference type="VEuPathDB" id="FungiDB:HMPREF1541_01374"/>
<dbReference type="OrthoDB" id="5596743at2759"/>
<organism evidence="4 5">
    <name type="scientific">Cyphellophora europaea (strain CBS 101466)</name>
    <name type="common">Phialophora europaea</name>
    <dbReference type="NCBI Taxonomy" id="1220924"/>
    <lineage>
        <taxon>Eukaryota</taxon>
        <taxon>Fungi</taxon>
        <taxon>Dikarya</taxon>
        <taxon>Ascomycota</taxon>
        <taxon>Pezizomycotina</taxon>
        <taxon>Eurotiomycetes</taxon>
        <taxon>Chaetothyriomycetidae</taxon>
        <taxon>Chaetothyriales</taxon>
        <taxon>Cyphellophoraceae</taxon>
        <taxon>Cyphellophora</taxon>
    </lineage>
</organism>
<dbReference type="InterPro" id="IPR058645">
    <property type="entry name" value="NTF2-like_dom_7"/>
</dbReference>
<keyword evidence="5" id="KW-1185">Reference proteome</keyword>
<keyword evidence="2" id="KW-0732">Signal</keyword>
<evidence type="ECO:0000259" key="3">
    <source>
        <dbReference type="Pfam" id="PF26534"/>
    </source>
</evidence>